<proteinExistence type="predicted"/>
<name>A0A094ZEH8_SCHHA</name>
<reference evidence="2" key="1">
    <citation type="journal article" date="2012" name="Nat. Genet.">
        <title>Whole-genome sequence of Schistosoma haematobium.</title>
        <authorList>
            <person name="Young N.D."/>
            <person name="Jex A.R."/>
            <person name="Li B."/>
            <person name="Liu S."/>
            <person name="Yang L."/>
            <person name="Xiong Z."/>
            <person name="Li Y."/>
            <person name="Cantacessi C."/>
            <person name="Hall R.S."/>
            <person name="Xu X."/>
            <person name="Chen F."/>
            <person name="Wu X."/>
            <person name="Zerlotini A."/>
            <person name="Oliveira G."/>
            <person name="Hofmann A."/>
            <person name="Zhang G."/>
            <person name="Fang X."/>
            <person name="Kang Y."/>
            <person name="Campbell B.E."/>
            <person name="Loukas A."/>
            <person name="Ranganathan S."/>
            <person name="Rollinson D."/>
            <person name="Rinaldi G."/>
            <person name="Brindley P.J."/>
            <person name="Yang H."/>
            <person name="Wang J."/>
            <person name="Wang J."/>
            <person name="Gasser R.B."/>
        </authorList>
    </citation>
    <scope>NUCLEOTIDE SEQUENCE [LARGE SCALE GENOMIC DNA]</scope>
</reference>
<sequence length="74" mass="8685">MNTKSRLPEFDRSDPELWFAQLEHYLTKHNIKSEGVRYSLVFYPSSFSLQRTRIADKIMERGPPTESGTINHTK</sequence>
<gene>
    <name evidence="2" type="ORF">MS3_00285</name>
</gene>
<dbReference type="Pfam" id="PF23055">
    <property type="entry name" value="DUF7041"/>
    <property type="match status" value="1"/>
</dbReference>
<accession>A0A094ZEH8</accession>
<feature type="domain" description="DUF7041" evidence="1">
    <location>
        <begin position="7"/>
        <end position="41"/>
    </location>
</feature>
<organism evidence="2">
    <name type="scientific">Schistosoma haematobium</name>
    <name type="common">Blood fluke</name>
    <dbReference type="NCBI Taxonomy" id="6185"/>
    <lineage>
        <taxon>Eukaryota</taxon>
        <taxon>Metazoa</taxon>
        <taxon>Spiralia</taxon>
        <taxon>Lophotrochozoa</taxon>
        <taxon>Platyhelminthes</taxon>
        <taxon>Trematoda</taxon>
        <taxon>Digenea</taxon>
        <taxon>Strigeidida</taxon>
        <taxon>Schistosomatoidea</taxon>
        <taxon>Schistosomatidae</taxon>
        <taxon>Schistosoma</taxon>
    </lineage>
</organism>
<protein>
    <recommendedName>
        <fullName evidence="1">DUF7041 domain-containing protein</fullName>
    </recommendedName>
</protein>
<evidence type="ECO:0000313" key="2">
    <source>
        <dbReference type="EMBL" id="KGB32172.1"/>
    </source>
</evidence>
<dbReference type="EMBL" id="KL250494">
    <property type="protein sequence ID" value="KGB32172.1"/>
    <property type="molecule type" value="Genomic_DNA"/>
</dbReference>
<dbReference type="AlphaFoldDB" id="A0A094ZEH8"/>
<feature type="non-terminal residue" evidence="2">
    <location>
        <position position="74"/>
    </location>
</feature>
<evidence type="ECO:0000259" key="1">
    <source>
        <dbReference type="Pfam" id="PF23055"/>
    </source>
</evidence>
<dbReference type="InterPro" id="IPR055469">
    <property type="entry name" value="DUF7041"/>
</dbReference>